<evidence type="ECO:0000313" key="3">
    <source>
        <dbReference type="Proteomes" id="UP001225605"/>
    </source>
</evidence>
<dbReference type="EMBL" id="NSDM01000001">
    <property type="protein sequence ID" value="MDQ2582657.1"/>
    <property type="molecule type" value="Genomic_DNA"/>
</dbReference>
<keyword evidence="3" id="KW-1185">Reference proteome</keyword>
<sequence>MRARQTLERRQLGLSLKRHRSLKGASQAEVGAAIGRSDSRISKVEDGTATLDADELGRVLDFLDVPADERSTVLELGARARRRLPRGAAAAQPYTDTLPGSFQRLADLEADAVAIHCYEPGLVPGLLQAPGYTRSVVSSCDGVFWESSEVEVENRCLFRRQRQRTTLGASEPKRFEFVFTEDALAGADREVLREQLEHLLKLVEQRPDITVQVLRPGDIRNPAPNGGVTVLDFGGTAPSVAFTPTVYGPSTYFDDEADAAALLRAFRAVQGLARDHAASVDLIRRTLEEL</sequence>
<dbReference type="SUPFAM" id="SSF47413">
    <property type="entry name" value="lambda repressor-like DNA-binding domains"/>
    <property type="match status" value="1"/>
</dbReference>
<organism evidence="2 3">
    <name type="scientific">Saccharothrix yanglingensis</name>
    <dbReference type="NCBI Taxonomy" id="659496"/>
    <lineage>
        <taxon>Bacteria</taxon>
        <taxon>Bacillati</taxon>
        <taxon>Actinomycetota</taxon>
        <taxon>Actinomycetes</taxon>
        <taxon>Pseudonocardiales</taxon>
        <taxon>Pseudonocardiaceae</taxon>
        <taxon>Saccharothrix</taxon>
    </lineage>
</organism>
<dbReference type="SMART" id="SM00530">
    <property type="entry name" value="HTH_XRE"/>
    <property type="match status" value="1"/>
</dbReference>
<dbReference type="Gene3D" id="1.10.260.40">
    <property type="entry name" value="lambda repressor-like DNA-binding domains"/>
    <property type="match status" value="1"/>
</dbReference>
<evidence type="ECO:0000313" key="2">
    <source>
        <dbReference type="EMBL" id="MDQ2582657.1"/>
    </source>
</evidence>
<dbReference type="CDD" id="cd00093">
    <property type="entry name" value="HTH_XRE"/>
    <property type="match status" value="1"/>
</dbReference>
<dbReference type="PROSITE" id="PS50943">
    <property type="entry name" value="HTH_CROC1"/>
    <property type="match status" value="1"/>
</dbReference>
<dbReference type="InterPro" id="IPR043917">
    <property type="entry name" value="DUF5753"/>
</dbReference>
<protein>
    <submittedName>
        <fullName evidence="2">Transcriptional regulator</fullName>
    </submittedName>
</protein>
<dbReference type="InterPro" id="IPR010982">
    <property type="entry name" value="Lambda_DNA-bd_dom_sf"/>
</dbReference>
<dbReference type="RefSeq" id="WP_306743738.1">
    <property type="nucleotide sequence ID" value="NZ_NSDM01000001.1"/>
</dbReference>
<comment type="caution">
    <text evidence="2">The sequence shown here is derived from an EMBL/GenBank/DDBJ whole genome shotgun (WGS) entry which is preliminary data.</text>
</comment>
<dbReference type="InterPro" id="IPR001387">
    <property type="entry name" value="Cro/C1-type_HTH"/>
</dbReference>
<reference evidence="2 3" key="1">
    <citation type="submission" date="2017-06" db="EMBL/GenBank/DDBJ databases">
        <title>Cultured bacterium strain Saccharothrix yanglingensis Hhs.015.</title>
        <authorList>
            <person name="Xia Y."/>
        </authorList>
    </citation>
    <scope>NUCLEOTIDE SEQUENCE [LARGE SCALE GENOMIC DNA]</scope>
    <source>
        <strain evidence="2 3">Hhs.015</strain>
    </source>
</reference>
<name>A0ABU0WSD3_9PSEU</name>
<proteinExistence type="predicted"/>
<dbReference type="Pfam" id="PF13560">
    <property type="entry name" value="HTH_31"/>
    <property type="match status" value="1"/>
</dbReference>
<dbReference type="Proteomes" id="UP001225605">
    <property type="component" value="Unassembled WGS sequence"/>
</dbReference>
<accession>A0ABU0WSD3</accession>
<evidence type="ECO:0000259" key="1">
    <source>
        <dbReference type="PROSITE" id="PS50943"/>
    </source>
</evidence>
<gene>
    <name evidence="2" type="ORF">CKY47_01380</name>
</gene>
<feature type="domain" description="HTH cro/C1-type" evidence="1">
    <location>
        <begin position="16"/>
        <end position="70"/>
    </location>
</feature>
<dbReference type="Pfam" id="PF19054">
    <property type="entry name" value="DUF5753"/>
    <property type="match status" value="1"/>
</dbReference>